<dbReference type="AlphaFoldDB" id="A0AA40G941"/>
<evidence type="ECO:0000256" key="1">
    <source>
        <dbReference type="SAM" id="MobiDB-lite"/>
    </source>
</evidence>
<proteinExistence type="predicted"/>
<name>A0AA40G941_9HYME</name>
<dbReference type="Proteomes" id="UP001177670">
    <property type="component" value="Unassembled WGS sequence"/>
</dbReference>
<dbReference type="EMBL" id="JAHYIQ010000003">
    <property type="protein sequence ID" value="KAK1133409.1"/>
    <property type="molecule type" value="Genomic_DNA"/>
</dbReference>
<protein>
    <submittedName>
        <fullName evidence="2">Uncharacterized protein</fullName>
    </submittedName>
</protein>
<accession>A0AA40G941</accession>
<keyword evidence="3" id="KW-1185">Reference proteome</keyword>
<sequence length="125" mass="13791">MSQFSGEKLTRITPYIRLYIPRDLNDLGSQRRSYTKSALSGGAKQCCVSKKRTSKKDQLRNPACPTGDRSDAAADRSPRIEPWHASEPSCTRRLSDLDILADNAANKTIGKFTPPIFSLSLASFA</sequence>
<comment type="caution">
    <text evidence="2">The sequence shown here is derived from an EMBL/GenBank/DDBJ whole genome shotgun (WGS) entry which is preliminary data.</text>
</comment>
<evidence type="ECO:0000313" key="2">
    <source>
        <dbReference type="EMBL" id="KAK1133409.1"/>
    </source>
</evidence>
<feature type="region of interest" description="Disordered" evidence="1">
    <location>
        <begin position="49"/>
        <end position="87"/>
    </location>
</feature>
<evidence type="ECO:0000313" key="3">
    <source>
        <dbReference type="Proteomes" id="UP001177670"/>
    </source>
</evidence>
<gene>
    <name evidence="2" type="ORF">K0M31_011220</name>
</gene>
<feature type="compositionally biased region" description="Basic and acidic residues" evidence="1">
    <location>
        <begin position="68"/>
        <end position="84"/>
    </location>
</feature>
<reference evidence="2" key="1">
    <citation type="submission" date="2021-10" db="EMBL/GenBank/DDBJ databases">
        <title>Melipona bicolor Genome sequencing and assembly.</title>
        <authorList>
            <person name="Araujo N.S."/>
            <person name="Arias M.C."/>
        </authorList>
    </citation>
    <scope>NUCLEOTIDE SEQUENCE</scope>
    <source>
        <strain evidence="2">USP_2M_L1-L4_2017</strain>
        <tissue evidence="2">Whole body</tissue>
    </source>
</reference>
<organism evidence="2 3">
    <name type="scientific">Melipona bicolor</name>
    <dbReference type="NCBI Taxonomy" id="60889"/>
    <lineage>
        <taxon>Eukaryota</taxon>
        <taxon>Metazoa</taxon>
        <taxon>Ecdysozoa</taxon>
        <taxon>Arthropoda</taxon>
        <taxon>Hexapoda</taxon>
        <taxon>Insecta</taxon>
        <taxon>Pterygota</taxon>
        <taxon>Neoptera</taxon>
        <taxon>Endopterygota</taxon>
        <taxon>Hymenoptera</taxon>
        <taxon>Apocrita</taxon>
        <taxon>Aculeata</taxon>
        <taxon>Apoidea</taxon>
        <taxon>Anthophila</taxon>
        <taxon>Apidae</taxon>
        <taxon>Melipona</taxon>
    </lineage>
</organism>